<dbReference type="PANTHER" id="PTHR33564:SF19">
    <property type="entry name" value="PGPS_D7"/>
    <property type="match status" value="1"/>
</dbReference>
<reference evidence="1 2" key="1">
    <citation type="journal article" date="2021" name="bioRxiv">
        <title>Chromosome-scale and haplotype-resolved genome assembly of a tetraploid potato cultivar.</title>
        <authorList>
            <person name="Sun H."/>
            <person name="Jiao W.-B."/>
            <person name="Krause K."/>
            <person name="Campoy J.A."/>
            <person name="Goel M."/>
            <person name="Folz-Donahue K."/>
            <person name="Kukat C."/>
            <person name="Huettel B."/>
            <person name="Schneeberger K."/>
        </authorList>
    </citation>
    <scope>NUCLEOTIDE SEQUENCE [LARGE SCALE GENOMIC DNA]</scope>
    <source>
        <strain evidence="1">SolTubOtavaFocal</strain>
        <tissue evidence="1">Leaves</tissue>
    </source>
</reference>
<keyword evidence="2" id="KW-1185">Reference proteome</keyword>
<organism evidence="1 2">
    <name type="scientific">Solanum tuberosum</name>
    <name type="common">Potato</name>
    <dbReference type="NCBI Taxonomy" id="4113"/>
    <lineage>
        <taxon>Eukaryota</taxon>
        <taxon>Viridiplantae</taxon>
        <taxon>Streptophyta</taxon>
        <taxon>Embryophyta</taxon>
        <taxon>Tracheophyta</taxon>
        <taxon>Spermatophyta</taxon>
        <taxon>Magnoliopsida</taxon>
        <taxon>eudicotyledons</taxon>
        <taxon>Gunneridae</taxon>
        <taxon>Pentapetalae</taxon>
        <taxon>asterids</taxon>
        <taxon>lamiids</taxon>
        <taxon>Solanales</taxon>
        <taxon>Solanaceae</taxon>
        <taxon>Solanoideae</taxon>
        <taxon>Solaneae</taxon>
        <taxon>Solanum</taxon>
    </lineage>
</organism>
<gene>
    <name evidence="1" type="ORF">KY290_006063</name>
</gene>
<proteinExistence type="predicted"/>
<comment type="caution">
    <text evidence="1">The sequence shown here is derived from an EMBL/GenBank/DDBJ whole genome shotgun (WGS) entry which is preliminary data.</text>
</comment>
<dbReference type="Proteomes" id="UP000826656">
    <property type="component" value="Unassembled WGS sequence"/>
</dbReference>
<evidence type="ECO:0000313" key="1">
    <source>
        <dbReference type="EMBL" id="KAH0779636.1"/>
    </source>
</evidence>
<dbReference type="EMBL" id="JAIVGD010000002">
    <property type="protein sequence ID" value="KAH0779636.1"/>
    <property type="molecule type" value="Genomic_DNA"/>
</dbReference>
<accession>A0ABQ7WFY9</accession>
<sequence length="132" mass="15043">MENSLGCAFMAVFAVSGSVVLLAMKVHQHLLSDFINKLETQIDKNQAKKKVMFSNKVVELGSQNKDKLNDESLESMPLNWQVLYKGILNNKNLRGSTLKILSFDNPDINMLPSFKRNFNSQIDNRREFNSYG</sequence>
<dbReference type="PANTHER" id="PTHR33564">
    <property type="entry name" value="TRANSMEMBRANE PROTEIN"/>
    <property type="match status" value="1"/>
</dbReference>
<evidence type="ECO:0000313" key="2">
    <source>
        <dbReference type="Proteomes" id="UP000826656"/>
    </source>
</evidence>
<name>A0ABQ7WFY9_SOLTU</name>
<protein>
    <submittedName>
        <fullName evidence="1">Uncharacterized protein</fullName>
    </submittedName>
</protein>